<reference evidence="3" key="1">
    <citation type="submission" date="2018-06" db="EMBL/GenBank/DDBJ databases">
        <authorList>
            <person name="Zhirakovskaya E."/>
        </authorList>
    </citation>
    <scope>NUCLEOTIDE SEQUENCE</scope>
</reference>
<organism evidence="3">
    <name type="scientific">hydrothermal vent metagenome</name>
    <dbReference type="NCBI Taxonomy" id="652676"/>
    <lineage>
        <taxon>unclassified sequences</taxon>
        <taxon>metagenomes</taxon>
        <taxon>ecological metagenomes</taxon>
    </lineage>
</organism>
<sequence>MRVKNFMRTNFVTVSSDTPIKRLNQLLHQFNIRYVLVTEKDDELIGIITYTDLFRHLLPSYVEFLTHADENILFPENIEEHVLALINKPVREIMTKEPETVKPEFPLIEAGALMLANKVKQLPVVEGDKLIGVISYTDITWGLMIKNCKYF</sequence>
<accession>A0A3B1CC50</accession>
<dbReference type="PANTHER" id="PTHR43080">
    <property type="entry name" value="CBS DOMAIN-CONTAINING PROTEIN CBSX3, MITOCHONDRIAL"/>
    <property type="match status" value="1"/>
</dbReference>
<dbReference type="AlphaFoldDB" id="A0A3B1CC50"/>
<protein>
    <recommendedName>
        <fullName evidence="2">CBS domain-containing protein</fullName>
    </recommendedName>
</protein>
<dbReference type="EMBL" id="UOGD01000270">
    <property type="protein sequence ID" value="VAX24211.1"/>
    <property type="molecule type" value="Genomic_DNA"/>
</dbReference>
<dbReference type="InterPro" id="IPR000644">
    <property type="entry name" value="CBS_dom"/>
</dbReference>
<dbReference type="PANTHER" id="PTHR43080:SF2">
    <property type="entry name" value="CBS DOMAIN-CONTAINING PROTEIN"/>
    <property type="match status" value="1"/>
</dbReference>
<name>A0A3B1CC50_9ZZZZ</name>
<evidence type="ECO:0000313" key="3">
    <source>
        <dbReference type="EMBL" id="VAX24211.1"/>
    </source>
</evidence>
<evidence type="ECO:0000256" key="1">
    <source>
        <dbReference type="ARBA" id="ARBA00023122"/>
    </source>
</evidence>
<keyword evidence="1" id="KW-0129">CBS domain</keyword>
<evidence type="ECO:0000259" key="2">
    <source>
        <dbReference type="PROSITE" id="PS51371"/>
    </source>
</evidence>
<dbReference type="InterPro" id="IPR046342">
    <property type="entry name" value="CBS_dom_sf"/>
</dbReference>
<dbReference type="InterPro" id="IPR051257">
    <property type="entry name" value="Diverse_CBS-Domain"/>
</dbReference>
<dbReference type="Pfam" id="PF00571">
    <property type="entry name" value="CBS"/>
    <property type="match status" value="2"/>
</dbReference>
<feature type="domain" description="CBS" evidence="2">
    <location>
        <begin position="7"/>
        <end position="64"/>
    </location>
</feature>
<dbReference type="PROSITE" id="PS51371">
    <property type="entry name" value="CBS"/>
    <property type="match status" value="2"/>
</dbReference>
<gene>
    <name evidence="3" type="ORF">MNBD_IGNAVI01-2611</name>
</gene>
<proteinExistence type="predicted"/>
<dbReference type="SUPFAM" id="SSF54631">
    <property type="entry name" value="CBS-domain pair"/>
    <property type="match status" value="1"/>
</dbReference>
<dbReference type="SMART" id="SM00116">
    <property type="entry name" value="CBS"/>
    <property type="match status" value="2"/>
</dbReference>
<feature type="domain" description="CBS" evidence="2">
    <location>
        <begin position="94"/>
        <end position="151"/>
    </location>
</feature>
<dbReference type="Gene3D" id="3.10.580.10">
    <property type="entry name" value="CBS-domain"/>
    <property type="match status" value="1"/>
</dbReference>